<dbReference type="RefSeq" id="WP_108829466.1">
    <property type="nucleotide sequence ID" value="NZ_OMOR01000001.1"/>
</dbReference>
<sequence length="102" mass="10761">MLGKALAAVLLLTGTAATADVGINFGDRSQGYMASISTASASGSDHLLNRPPESFQGQWFTTSTGCSYSRTQAPGYPAMWVLIVNPHHINQPSRNFGCATTL</sequence>
<feature type="signal peptide" evidence="1">
    <location>
        <begin position="1"/>
        <end position="19"/>
    </location>
</feature>
<keyword evidence="3" id="KW-1185">Reference proteome</keyword>
<dbReference type="AlphaFoldDB" id="A0A2R8BHH8"/>
<protein>
    <submittedName>
        <fullName evidence="2">Uncharacterized protein</fullName>
    </submittedName>
</protein>
<gene>
    <name evidence="2" type="ORF">ASD8599_03277</name>
</gene>
<evidence type="ECO:0000313" key="3">
    <source>
        <dbReference type="Proteomes" id="UP000244880"/>
    </source>
</evidence>
<keyword evidence="1" id="KW-0732">Signal</keyword>
<organism evidence="2 3">
    <name type="scientific">Ascidiaceihabitans donghaensis</name>
    <dbReference type="NCBI Taxonomy" id="1510460"/>
    <lineage>
        <taxon>Bacteria</taxon>
        <taxon>Pseudomonadati</taxon>
        <taxon>Pseudomonadota</taxon>
        <taxon>Alphaproteobacteria</taxon>
        <taxon>Rhodobacterales</taxon>
        <taxon>Paracoccaceae</taxon>
        <taxon>Ascidiaceihabitans</taxon>
    </lineage>
</organism>
<dbReference type="EMBL" id="OMOR01000001">
    <property type="protein sequence ID" value="SPH22533.1"/>
    <property type="molecule type" value="Genomic_DNA"/>
</dbReference>
<dbReference type="Proteomes" id="UP000244880">
    <property type="component" value="Unassembled WGS sequence"/>
</dbReference>
<name>A0A2R8BHH8_9RHOB</name>
<evidence type="ECO:0000256" key="1">
    <source>
        <dbReference type="SAM" id="SignalP"/>
    </source>
</evidence>
<evidence type="ECO:0000313" key="2">
    <source>
        <dbReference type="EMBL" id="SPH22533.1"/>
    </source>
</evidence>
<accession>A0A2R8BHH8</accession>
<proteinExistence type="predicted"/>
<dbReference type="OrthoDB" id="7875167at2"/>
<reference evidence="2 3" key="1">
    <citation type="submission" date="2018-03" db="EMBL/GenBank/DDBJ databases">
        <authorList>
            <person name="Keele B.F."/>
        </authorList>
    </citation>
    <scope>NUCLEOTIDE SEQUENCE [LARGE SCALE GENOMIC DNA]</scope>
    <source>
        <strain evidence="2 3">CECT 8599</strain>
    </source>
</reference>
<feature type="chain" id="PRO_5015313141" evidence="1">
    <location>
        <begin position="20"/>
        <end position="102"/>
    </location>
</feature>